<feature type="compositionally biased region" description="Low complexity" evidence="6">
    <location>
        <begin position="319"/>
        <end position="331"/>
    </location>
</feature>
<feature type="compositionally biased region" description="Basic and acidic residues" evidence="6">
    <location>
        <begin position="375"/>
        <end position="461"/>
    </location>
</feature>
<feature type="compositionally biased region" description="Polar residues" evidence="6">
    <location>
        <begin position="611"/>
        <end position="635"/>
    </location>
</feature>
<keyword evidence="5" id="KW-0653">Protein transport</keyword>
<evidence type="ECO:0000256" key="1">
    <source>
        <dbReference type="ARBA" id="ARBA00004172"/>
    </source>
</evidence>
<dbReference type="InterPro" id="IPR037245">
    <property type="entry name" value="FIP-RBD_C_sf"/>
</dbReference>
<feature type="compositionally biased region" description="Low complexity" evidence="6">
    <location>
        <begin position="762"/>
        <end position="774"/>
    </location>
</feature>
<organism evidence="9 10">
    <name type="scientific">Astyanax mexicanus</name>
    <name type="common">Blind cave fish</name>
    <name type="synonym">Astyanax fasciatus mexicanus</name>
    <dbReference type="NCBI Taxonomy" id="7994"/>
    <lineage>
        <taxon>Eukaryota</taxon>
        <taxon>Metazoa</taxon>
        <taxon>Chordata</taxon>
        <taxon>Craniata</taxon>
        <taxon>Vertebrata</taxon>
        <taxon>Euteleostomi</taxon>
        <taxon>Actinopterygii</taxon>
        <taxon>Neopterygii</taxon>
        <taxon>Teleostei</taxon>
        <taxon>Ostariophysi</taxon>
        <taxon>Characiformes</taxon>
        <taxon>Characoidei</taxon>
        <taxon>Acestrorhamphidae</taxon>
        <taxon>Acestrorhamphinae</taxon>
        <taxon>Astyanax</taxon>
    </lineage>
</organism>
<dbReference type="InterPro" id="IPR035892">
    <property type="entry name" value="C2_domain_sf"/>
</dbReference>
<sequence length="1508" mass="165452">MSLAEQSQQWYPTSAQVTVLEARNLRLKGKNGTNDAYAIMQVAKDKFSTSVAEKSVAPVWKEEATFDLPLFHQGNAERCTLYIIIMHRALVGLDKLLGQAVINLVELQENKARKRTDWYKLVDKNGKADKERGEVLLDIQFMRNNMTASMFDLSMQDKPRSRISKLKDKVRGKKKEGLSDSASAIVPSTVNQVLTDSEGEGEANVDSPKNKKSSKLKSLFAPKSNLHRGVSQSMSTLGTLPEKNSPLSSSRSSGLNVESPEVKNKFKFLGHKRTGSNDSKVSLGPFSLLNRSKQNIPEQSLCINGSHVYAEDQEPKPTSGSSLSLSSSAKGSVEDLRKYHERNASDVSADSFKGLSIPTYKPEPVEKPLPIQQHPQEDEEKKHKKEGRLQEVLERQEEQERKRQQEREEKLRKQEEEEQKRRLKQEERERQEAEERQRKKREEEAKKAEEQKRQEESRVAERLTTLFGLGKKKEEPSPPAVENPKHLEEPASLNPFEEIPLSPDTTNPFLEQSPAASQKEVRSTFTPTPPANVFPGRTAKVSAVKPRLVLSPKPDTDNINPLASPVTSDIQTTSPASILSPKQSDFSNPLESGDMSFSDYHSSVAPPKPQRTFTDSPRGSMENLSSAEYSANMSGKKQRAPQPPSYHGDSSQNGSASTNSAGQRPSIPLPDYEVLFPKKRHGVMTSTRWEHIIAEVNQRKMDSRLPHIGEEMSVDGPSEPVANKSPGVKEDSLSSLSQHRKNHLEKSSAPTVKVEPKQALIPPKQVQPKPSKQVLEVNSEQVHTTKPEPVYATVDRSSRSAARVLDSESRPEPLYTSVDRSRRLSAKALESNSRPESMYTPVDKTNRFAAKALEGNSRPEPAYATVNKTNRFPAKALDSDSRPEPVYATVDKTNRFAAKVLESKSKSEPAYSTVDKSSRFVAKALESDSRPEPAYSTVDKSSRFVAKALESDSRPEPVYTTVDKSSHFAAKVLDSDSGQRVQSLRESQVNKKTTVDSALDSVVRTSETKEKPTPVVRAGKRSNSPDIPITFDDNVELPSAKPRQRAPSKEPVRQVQPEQPTALSLSSSEHSQETGKRNSMAGKSLWESTGSEERAEAIVHASDVPDTGKTVEMPKEHSVGDVSKDPEKVLLDSDPFPNDKLIPQDPWALPQQNMDMDDIFTGGPKNVKKSNDLGLTAEDFDNVFGSTASKNKTDPFAAASKDQGNAFFGSDPSKDAKDPFSGSVSSKDQDNAFFGSGSSKDANDPFSESVAPKDQANPFFASDSSKDLSHSPSGSVASKTDKTGSDGSSNSSLLIQKGYSLKKRQAPRPPVNSEKTVSQKPALDNPVPQFAQDAEDVELTVTSVAEPHYGKTTIATSKADLWGMDPFTSPSQALSSSATPEPGSGGKSALCAWVSPSESGGSGALSSRRPHPVKPLSSTESQSPSSISVVKDLKTTTIREVAEKSKPVESGPYTQLTQGELITLVVKQQTELSKKDAKILELEDYIDNLLVRVIEEKPSILLALNTKA</sequence>
<feature type="region of interest" description="Disordered" evidence="6">
    <location>
        <begin position="307"/>
        <end position="673"/>
    </location>
</feature>
<dbReference type="GO" id="GO:0055037">
    <property type="term" value="C:recycling endosome"/>
    <property type="evidence" value="ECO:0007669"/>
    <property type="project" value="UniProtKB-SubCell"/>
</dbReference>
<feature type="compositionally biased region" description="Polar residues" evidence="6">
    <location>
        <begin position="1285"/>
        <end position="1294"/>
    </location>
</feature>
<evidence type="ECO:0000256" key="3">
    <source>
        <dbReference type="ARBA" id="ARBA00022553"/>
    </source>
</evidence>
<dbReference type="GO" id="GO:0045055">
    <property type="term" value="P:regulated exocytosis"/>
    <property type="evidence" value="ECO:0007669"/>
    <property type="project" value="TreeGrafter"/>
</dbReference>
<dbReference type="Proteomes" id="UP000694621">
    <property type="component" value="Unplaced"/>
</dbReference>
<dbReference type="GO" id="GO:0031267">
    <property type="term" value="F:small GTPase binding"/>
    <property type="evidence" value="ECO:0007669"/>
    <property type="project" value="InterPro"/>
</dbReference>
<accession>A0A8B9RGU1</accession>
<feature type="compositionally biased region" description="Polar residues" evidence="6">
    <location>
        <begin position="648"/>
        <end position="663"/>
    </location>
</feature>
<keyword evidence="2" id="KW-0813">Transport</keyword>
<feature type="region of interest" description="Disordered" evidence="6">
    <location>
        <begin position="698"/>
        <end position="843"/>
    </location>
</feature>
<dbReference type="InterPro" id="IPR037789">
    <property type="entry name" value="FIP_classI"/>
</dbReference>
<feature type="compositionally biased region" description="Polar residues" evidence="6">
    <location>
        <begin position="976"/>
        <end position="996"/>
    </location>
</feature>
<evidence type="ECO:0008006" key="11">
    <source>
        <dbReference type="Google" id="ProtNLM"/>
    </source>
</evidence>
<protein>
    <recommendedName>
        <fullName evidence="11">RAB11 family interacting protein 1 (class I) a</fullName>
    </recommendedName>
</protein>
<feature type="compositionally biased region" description="Polar residues" evidence="6">
    <location>
        <begin position="1056"/>
        <end position="1069"/>
    </location>
</feature>
<feature type="region of interest" description="Disordered" evidence="6">
    <location>
        <begin position="1349"/>
        <end position="1429"/>
    </location>
</feature>
<feature type="domain" description="C2" evidence="7">
    <location>
        <begin position="1"/>
        <end position="119"/>
    </location>
</feature>
<feature type="compositionally biased region" description="Polar residues" evidence="6">
    <location>
        <begin position="1368"/>
        <end position="1379"/>
    </location>
</feature>
<dbReference type="InterPro" id="IPR000008">
    <property type="entry name" value="C2_dom"/>
</dbReference>
<keyword evidence="4" id="KW-0967">Endosome</keyword>
<dbReference type="InterPro" id="IPR019018">
    <property type="entry name" value="Rab-bd_FIP-RBD"/>
</dbReference>
<feature type="region of interest" description="Disordered" evidence="6">
    <location>
        <begin position="973"/>
        <end position="1172"/>
    </location>
</feature>
<feature type="compositionally biased region" description="Polar residues" evidence="6">
    <location>
        <begin position="503"/>
        <end position="516"/>
    </location>
</feature>
<dbReference type="Ensembl" id="ENSAMXT00005045756.1">
    <property type="protein sequence ID" value="ENSAMXP00005042050.1"/>
    <property type="gene ID" value="ENSAMXG00005019658.1"/>
</dbReference>
<evidence type="ECO:0000259" key="8">
    <source>
        <dbReference type="PROSITE" id="PS51511"/>
    </source>
</evidence>
<feature type="compositionally biased region" description="Polar residues" evidence="6">
    <location>
        <begin position="557"/>
        <end position="590"/>
    </location>
</feature>
<evidence type="ECO:0000256" key="2">
    <source>
        <dbReference type="ARBA" id="ARBA00022448"/>
    </source>
</evidence>
<dbReference type="PANTHER" id="PTHR15746:SF22">
    <property type="entry name" value="RAB11 FAMILY-INTERACTING PROTEIN 1"/>
    <property type="match status" value="1"/>
</dbReference>
<dbReference type="Pfam" id="PF00168">
    <property type="entry name" value="C2"/>
    <property type="match status" value="1"/>
</dbReference>
<dbReference type="PROSITE" id="PS50004">
    <property type="entry name" value="C2"/>
    <property type="match status" value="1"/>
</dbReference>
<feature type="region of interest" description="Disordered" evidence="6">
    <location>
        <begin position="1184"/>
        <end position="1334"/>
    </location>
</feature>
<feature type="region of interest" description="Disordered" evidence="6">
    <location>
        <begin position="189"/>
        <end position="259"/>
    </location>
</feature>
<feature type="compositionally biased region" description="Basic and acidic residues" evidence="6">
    <location>
        <begin position="1112"/>
        <end position="1131"/>
    </location>
</feature>
<dbReference type="Gene3D" id="1.20.5.2440">
    <property type="match status" value="1"/>
</dbReference>
<dbReference type="Gene3D" id="2.60.40.150">
    <property type="entry name" value="C2 domain"/>
    <property type="match status" value="1"/>
</dbReference>
<keyword evidence="3" id="KW-0597">Phosphoprotein</keyword>
<dbReference type="PROSITE" id="PS51511">
    <property type="entry name" value="FIP_RBD"/>
    <property type="match status" value="1"/>
</dbReference>
<dbReference type="SUPFAM" id="SSF49562">
    <property type="entry name" value="C2 domain (Calcium/lipid-binding domain, CaLB)"/>
    <property type="match status" value="1"/>
</dbReference>
<feature type="compositionally biased region" description="Low complexity" evidence="6">
    <location>
        <begin position="1417"/>
        <end position="1428"/>
    </location>
</feature>
<evidence type="ECO:0000259" key="7">
    <source>
        <dbReference type="PROSITE" id="PS50004"/>
    </source>
</evidence>
<evidence type="ECO:0000313" key="9">
    <source>
        <dbReference type="Ensembl" id="ENSAMXP00005042050.1"/>
    </source>
</evidence>
<evidence type="ECO:0000256" key="6">
    <source>
        <dbReference type="SAM" id="MobiDB-lite"/>
    </source>
</evidence>
<dbReference type="GO" id="GO:0015031">
    <property type="term" value="P:protein transport"/>
    <property type="evidence" value="ECO:0007669"/>
    <property type="project" value="UniProtKB-KW"/>
</dbReference>
<dbReference type="PANTHER" id="PTHR15746">
    <property type="entry name" value="RAB11-RELATED"/>
    <property type="match status" value="1"/>
</dbReference>
<dbReference type="Pfam" id="PF09457">
    <property type="entry name" value="RBD-FIP"/>
    <property type="match status" value="1"/>
</dbReference>
<evidence type="ECO:0000313" key="10">
    <source>
        <dbReference type="Proteomes" id="UP000694621"/>
    </source>
</evidence>
<name>A0A8B9RGU1_ASTMX</name>
<proteinExistence type="predicted"/>
<feature type="domain" description="FIP-RBD" evidence="8">
    <location>
        <begin position="1442"/>
        <end position="1504"/>
    </location>
</feature>
<dbReference type="CDD" id="cd08682">
    <property type="entry name" value="C2_Rab11-FIP_classI"/>
    <property type="match status" value="1"/>
</dbReference>
<feature type="compositionally biased region" description="Basic and acidic residues" evidence="6">
    <location>
        <begin position="698"/>
        <end position="710"/>
    </location>
</feature>
<dbReference type="SUPFAM" id="SSF144270">
    <property type="entry name" value="Eferin C-derminal domain-like"/>
    <property type="match status" value="1"/>
</dbReference>
<feature type="compositionally biased region" description="Basic and acidic residues" evidence="6">
    <location>
        <begin position="332"/>
        <end position="344"/>
    </location>
</feature>
<evidence type="ECO:0000256" key="4">
    <source>
        <dbReference type="ARBA" id="ARBA00022753"/>
    </source>
</evidence>
<dbReference type="SMART" id="SM00239">
    <property type="entry name" value="C2"/>
    <property type="match status" value="1"/>
</dbReference>
<reference evidence="9" key="1">
    <citation type="submission" date="2025-08" db="UniProtKB">
        <authorList>
            <consortium name="Ensembl"/>
        </authorList>
    </citation>
    <scope>IDENTIFICATION</scope>
</reference>
<dbReference type="FunFam" id="2.60.40.150:FF:000070">
    <property type="entry name" value="rab11 family-interacting protein 2 isoform X1"/>
    <property type="match status" value="1"/>
</dbReference>
<evidence type="ECO:0000256" key="5">
    <source>
        <dbReference type="ARBA" id="ARBA00022927"/>
    </source>
</evidence>
<comment type="subcellular location">
    <subcellularLocation>
        <location evidence="1">Recycling endosome</location>
    </subcellularLocation>
</comment>